<dbReference type="Proteomes" id="UP000516173">
    <property type="component" value="Chromosome"/>
</dbReference>
<dbReference type="InterPro" id="IPR011109">
    <property type="entry name" value="DNA_bind_recombinase_dom"/>
</dbReference>
<dbReference type="InterPro" id="IPR025827">
    <property type="entry name" value="Zn_ribbon_recom_dom"/>
</dbReference>
<dbReference type="AlphaFoldDB" id="A0A7G1KCR0"/>
<accession>A0A7G1KCR0</accession>
<dbReference type="GO" id="GO:0000150">
    <property type="term" value="F:DNA strand exchange activity"/>
    <property type="evidence" value="ECO:0007669"/>
    <property type="project" value="InterPro"/>
</dbReference>
<sequence length="667" mass="74737">MTPDDPPVNPPAPALTHRTASLSASVPVSGPSGLSDYAVSPLGMPVAVLRDEVRVAFLGRTSTEDQQDPRQSMLRQLNNCKTAIPDSWVIVAHFYDVESGRMDLDDRGHGSDYDRFDIPIARDGGVADLRDEAAHSGRRFDVVICEAVSRVARRTYEGLSIERELENVEVPLFAANEPITLSGSRAQRILQRRINQSVAEYEVLNTLEQSWGGLCTHVREGWNIGKPPYGYKAKTYRHPNPTKAARGQTKTRLEPDGARGETVTQIALWRHHEGLGYDTIAERLNTDLVKYPPPEPPGRERARGAWGKTSVFEILKNPKYTGFQVFNRRASRSRRGKVNDPVKWVWSTEPAHEPLIPKWMYDELAARRQARRGSRDGNTRNTHPATRRTYLLRGMVFCGCGRRMFGNHRHNSGYYMCYPRNNNRGRPAKYTGHPKAVYLREDAVLDALTRFFADRVFGPHRRDLFAADLAGLDDRATRERQAARERLQRVVADVTRRQNAVLRQAQDGDPDDPFAKGLRGTYNDLDAEKTAALSVIAQLDAADNAEPHRPGTSDIALLDALPYLALNLAHAPEALLRKLFEITQLAVRLHDDDDQVTITITLPADHIPDITHTAERITNTMPPTQPTPAHTAETGCVDAVRAPGRIRTCDTRFRRAVYARFAVIGSR</sequence>
<dbReference type="InterPro" id="IPR036162">
    <property type="entry name" value="Resolvase-like_N_sf"/>
</dbReference>
<dbReference type="SMART" id="SM00857">
    <property type="entry name" value="Resolvase"/>
    <property type="match status" value="1"/>
</dbReference>
<dbReference type="PANTHER" id="PTHR30461:SF23">
    <property type="entry name" value="DNA RECOMBINASE-RELATED"/>
    <property type="match status" value="1"/>
</dbReference>
<protein>
    <recommendedName>
        <fullName evidence="2">Resolvase/invertase-type recombinase catalytic domain-containing protein</fullName>
    </recommendedName>
</protein>
<dbReference type="Pfam" id="PF07508">
    <property type="entry name" value="Recombinase"/>
    <property type="match status" value="1"/>
</dbReference>
<dbReference type="Gene3D" id="3.40.50.1390">
    <property type="entry name" value="Resolvase, N-terminal catalytic domain"/>
    <property type="match status" value="1"/>
</dbReference>
<dbReference type="SUPFAM" id="SSF53041">
    <property type="entry name" value="Resolvase-like"/>
    <property type="match status" value="1"/>
</dbReference>
<dbReference type="EMBL" id="AP023396">
    <property type="protein sequence ID" value="BCK53017.1"/>
    <property type="molecule type" value="Genomic_DNA"/>
</dbReference>
<dbReference type="Gene3D" id="3.90.1750.20">
    <property type="entry name" value="Putative Large Serine Recombinase, Chain B, Domain 2"/>
    <property type="match status" value="1"/>
</dbReference>
<evidence type="ECO:0000313" key="3">
    <source>
        <dbReference type="EMBL" id="BCK53017.1"/>
    </source>
</evidence>
<evidence type="ECO:0000259" key="2">
    <source>
        <dbReference type="SMART" id="SM00857"/>
    </source>
</evidence>
<gene>
    <name evidence="3" type="ORF">NWFMUON74_07890</name>
</gene>
<dbReference type="InterPro" id="IPR038109">
    <property type="entry name" value="DNA_bind_recomb_sf"/>
</dbReference>
<dbReference type="Pfam" id="PF13408">
    <property type="entry name" value="Zn_ribbon_recom"/>
    <property type="match status" value="1"/>
</dbReference>
<dbReference type="InterPro" id="IPR050639">
    <property type="entry name" value="SSR_resolvase"/>
</dbReference>
<evidence type="ECO:0000256" key="1">
    <source>
        <dbReference type="SAM" id="MobiDB-lite"/>
    </source>
</evidence>
<dbReference type="InterPro" id="IPR006119">
    <property type="entry name" value="Resolv_N"/>
</dbReference>
<feature type="domain" description="Resolvase/invertase-type recombinase catalytic" evidence="2">
    <location>
        <begin position="55"/>
        <end position="223"/>
    </location>
</feature>
<name>A0A7G1KCR0_9NOCA</name>
<dbReference type="KEGG" id="nwl:NWFMUON74_07890"/>
<organism evidence="3 4">
    <name type="scientific">Nocardia wallacei</name>
    <dbReference type="NCBI Taxonomy" id="480035"/>
    <lineage>
        <taxon>Bacteria</taxon>
        <taxon>Bacillati</taxon>
        <taxon>Actinomycetota</taxon>
        <taxon>Actinomycetes</taxon>
        <taxon>Mycobacteriales</taxon>
        <taxon>Nocardiaceae</taxon>
        <taxon>Nocardia</taxon>
    </lineage>
</organism>
<dbReference type="CDD" id="cd00338">
    <property type="entry name" value="Ser_Recombinase"/>
    <property type="match status" value="1"/>
</dbReference>
<dbReference type="PANTHER" id="PTHR30461">
    <property type="entry name" value="DNA-INVERTASE FROM LAMBDOID PROPHAGE"/>
    <property type="match status" value="1"/>
</dbReference>
<feature type="region of interest" description="Disordered" evidence="1">
    <location>
        <begin position="233"/>
        <end position="259"/>
    </location>
</feature>
<dbReference type="GeneID" id="80345410"/>
<dbReference type="GO" id="GO:0003677">
    <property type="term" value="F:DNA binding"/>
    <property type="evidence" value="ECO:0007669"/>
    <property type="project" value="InterPro"/>
</dbReference>
<proteinExistence type="predicted"/>
<keyword evidence="4" id="KW-1185">Reference proteome</keyword>
<dbReference type="RefSeq" id="WP_187686635.1">
    <property type="nucleotide sequence ID" value="NZ_AP023396.1"/>
</dbReference>
<evidence type="ECO:0000313" key="4">
    <source>
        <dbReference type="Proteomes" id="UP000516173"/>
    </source>
</evidence>
<reference evidence="3 4" key="1">
    <citation type="submission" date="2020-08" db="EMBL/GenBank/DDBJ databases">
        <title>Genome Sequencing of Nocardia wallacei strain FMUON74 and assembly.</title>
        <authorList>
            <person name="Toyokawa M."/>
            <person name="Uesaka K."/>
        </authorList>
    </citation>
    <scope>NUCLEOTIDE SEQUENCE [LARGE SCALE GENOMIC DNA]</scope>
    <source>
        <strain evidence="3 4">FMUON74</strain>
    </source>
</reference>